<evidence type="ECO:0000313" key="1">
    <source>
        <dbReference type="EMBL" id="CAH2103169.1"/>
    </source>
</evidence>
<evidence type="ECO:0008006" key="3">
    <source>
        <dbReference type="Google" id="ProtNLM"/>
    </source>
</evidence>
<organism evidence="1 2">
    <name type="scientific">Euphydryas editha</name>
    <name type="common">Edith's checkerspot</name>
    <dbReference type="NCBI Taxonomy" id="104508"/>
    <lineage>
        <taxon>Eukaryota</taxon>
        <taxon>Metazoa</taxon>
        <taxon>Ecdysozoa</taxon>
        <taxon>Arthropoda</taxon>
        <taxon>Hexapoda</taxon>
        <taxon>Insecta</taxon>
        <taxon>Pterygota</taxon>
        <taxon>Neoptera</taxon>
        <taxon>Endopterygota</taxon>
        <taxon>Lepidoptera</taxon>
        <taxon>Glossata</taxon>
        <taxon>Ditrysia</taxon>
        <taxon>Papilionoidea</taxon>
        <taxon>Nymphalidae</taxon>
        <taxon>Nymphalinae</taxon>
        <taxon>Euphydryas</taxon>
    </lineage>
</organism>
<protein>
    <recommendedName>
        <fullName evidence="3">Reverse transcriptase domain-containing protein</fullName>
    </recommendedName>
</protein>
<accession>A0AAU9UX73</accession>
<comment type="caution">
    <text evidence="1">The sequence shown here is derived from an EMBL/GenBank/DDBJ whole genome shotgun (WGS) entry which is preliminary data.</text>
</comment>
<reference evidence="1" key="1">
    <citation type="submission" date="2022-03" db="EMBL/GenBank/DDBJ databases">
        <authorList>
            <person name="Tunstrom K."/>
        </authorList>
    </citation>
    <scope>NUCLEOTIDE SEQUENCE</scope>
</reference>
<keyword evidence="2" id="KW-1185">Reference proteome</keyword>
<evidence type="ECO:0000313" key="2">
    <source>
        <dbReference type="Proteomes" id="UP001153954"/>
    </source>
</evidence>
<dbReference type="AlphaFoldDB" id="A0AAU9UX73"/>
<dbReference type="EMBL" id="CAKOGL010000026">
    <property type="protein sequence ID" value="CAH2103169.1"/>
    <property type="molecule type" value="Genomic_DNA"/>
</dbReference>
<gene>
    <name evidence="1" type="ORF">EEDITHA_LOCUS17715</name>
</gene>
<proteinExistence type="predicted"/>
<name>A0AAU9UX73_EUPED</name>
<sequence>MDSRSATGWDNIPTVFLKRAKEIVVPVISDLINLSFEKGDTAIVFAGDTWYSVRKTTELGLAKMAKWLNENLLTLNTSKTNYVCFAKLNNTQPTPEFIIKIHRCPAAI</sequence>
<dbReference type="Proteomes" id="UP001153954">
    <property type="component" value="Unassembled WGS sequence"/>
</dbReference>